<reference evidence="2" key="1">
    <citation type="submission" date="2016-07" db="EMBL/GenBank/DDBJ databases">
        <title>Sequence Frankia sp. strain CcI1.17.</title>
        <authorList>
            <person name="Ghodhbane-Gtari F."/>
            <person name="Swanson E."/>
            <person name="Gueddou A."/>
            <person name="Morris K."/>
            <person name="Hezbri K."/>
            <person name="Ktari A."/>
            <person name="Nouioui I."/>
            <person name="Abebe-Akele F."/>
            <person name="Simpson S."/>
            <person name="Thomas K."/>
            <person name="Gtari M."/>
            <person name="Tisa L.S."/>
            <person name="Hurst S."/>
        </authorList>
    </citation>
    <scope>NUCLEOTIDE SEQUENCE [LARGE SCALE GENOMIC DNA]</scope>
    <source>
        <strain evidence="2">Cc1.17</strain>
    </source>
</reference>
<dbReference type="InterPro" id="IPR005268">
    <property type="entry name" value="CHP00725"/>
</dbReference>
<proteinExistence type="predicted"/>
<dbReference type="AlphaFoldDB" id="A0A1S1QB20"/>
<gene>
    <name evidence="1" type="ORF">CC117_27505</name>
</gene>
<dbReference type="SUPFAM" id="SSF102405">
    <property type="entry name" value="MCP/YpsA-like"/>
    <property type="match status" value="1"/>
</dbReference>
<dbReference type="Proteomes" id="UP000179627">
    <property type="component" value="Unassembled WGS sequence"/>
</dbReference>
<evidence type="ECO:0000313" key="2">
    <source>
        <dbReference type="Proteomes" id="UP000179627"/>
    </source>
</evidence>
<dbReference type="EMBL" id="MBLM01000150">
    <property type="protein sequence ID" value="OHV30799.1"/>
    <property type="molecule type" value="Genomic_DNA"/>
</dbReference>
<dbReference type="OrthoDB" id="9794039at2"/>
<dbReference type="InterPro" id="IPR052341">
    <property type="entry name" value="LOG_family_nucleotidases"/>
</dbReference>
<dbReference type="Gene3D" id="3.40.50.450">
    <property type="match status" value="1"/>
</dbReference>
<dbReference type="GO" id="GO:0005829">
    <property type="term" value="C:cytosol"/>
    <property type="evidence" value="ECO:0007669"/>
    <property type="project" value="TreeGrafter"/>
</dbReference>
<dbReference type="NCBIfam" id="TIGR00725">
    <property type="entry name" value="TIGR00725 family protein"/>
    <property type="match status" value="1"/>
</dbReference>
<dbReference type="RefSeq" id="WP_071088970.1">
    <property type="nucleotide sequence ID" value="NZ_MBLM01000150.1"/>
</dbReference>
<evidence type="ECO:0000313" key="1">
    <source>
        <dbReference type="EMBL" id="OHV30799.1"/>
    </source>
</evidence>
<dbReference type="InterPro" id="IPR041164">
    <property type="entry name" value="LDcluster4"/>
</dbReference>
<dbReference type="Pfam" id="PF18306">
    <property type="entry name" value="LDcluster4"/>
    <property type="match status" value="1"/>
</dbReference>
<accession>A0A1S1QB20</accession>
<dbReference type="PANTHER" id="PTHR43393">
    <property type="entry name" value="CYTOKININ RIBOSIDE 5'-MONOPHOSPHATE PHOSPHORIBOHYDROLASE"/>
    <property type="match status" value="1"/>
</dbReference>
<name>A0A1S1QB20_9ACTN</name>
<protein>
    <submittedName>
        <fullName evidence="1">TIGR00725 family protein</fullName>
    </submittedName>
</protein>
<organism evidence="1 2">
    <name type="scientific">Parafrankia colletiae</name>
    <dbReference type="NCBI Taxonomy" id="573497"/>
    <lineage>
        <taxon>Bacteria</taxon>
        <taxon>Bacillati</taxon>
        <taxon>Actinomycetota</taxon>
        <taxon>Actinomycetes</taxon>
        <taxon>Frankiales</taxon>
        <taxon>Frankiaceae</taxon>
        <taxon>Parafrankia</taxon>
    </lineage>
</organism>
<keyword evidence="2" id="KW-1185">Reference proteome</keyword>
<sequence>MIHTASDRAALVQIGVIGPGAGHATPTQYEIACQVGILLVRAGGQVVCGGLGGVMEGVARGVREAGGTCVGVLPGHERAEGDQYLSVAVCAGIGQKRNEIIVDSSDAIVVIGSNEGTLIEVLLAKRKGVAVFGLDWSPVRVAEQQVDGVVVAADPADAVARAVAAARARVVRSR</sequence>
<comment type="caution">
    <text evidence="1">The sequence shown here is derived from an EMBL/GenBank/DDBJ whole genome shotgun (WGS) entry which is preliminary data.</text>
</comment>
<dbReference type="PANTHER" id="PTHR43393:SF3">
    <property type="entry name" value="LYSINE DECARBOXYLASE-LIKE PROTEIN"/>
    <property type="match status" value="1"/>
</dbReference>